<sequence length="198" mass="23262">MTPLQTPSIPTPPNPPSFWQTIPHSTSATSLLSFHHCERGLYCLYLTTHLPQSSKLPKFYGRYGDDFVDWVQKISSIKRGSQANDSDILRLLDSLLHNNTFYYYVCLSEKEHYSFNTWNAWSKELQKRFLPPNCLDDLKEKCIHRYLGQNKKFSNYYEDKIYLQQFLFPSNCQGCHTSQRNARCSIKEGGEKERMRTE</sequence>
<gene>
    <name evidence="1" type="ORF">CNAG_03252</name>
</gene>
<dbReference type="AlphaFoldDB" id="J9VQF8"/>
<proteinExistence type="predicted"/>
<evidence type="ECO:0000313" key="2">
    <source>
        <dbReference type="Proteomes" id="UP000010091"/>
    </source>
</evidence>
<dbReference type="Proteomes" id="UP000010091">
    <property type="component" value="Chromosome 8"/>
</dbReference>
<dbReference type="EMBL" id="CP003827">
    <property type="protein sequence ID" value="AFR96478.1"/>
    <property type="molecule type" value="Genomic_DNA"/>
</dbReference>
<reference evidence="1 2" key="1">
    <citation type="journal article" date="2014" name="PLoS Genet.">
        <title>Analysis of the genome and transcriptome of Cryptococcus neoformans var. grubii reveals complex RNA expression and microevolution leading to virulence attenuation.</title>
        <authorList>
            <person name="Janbon G."/>
            <person name="Ormerod K.L."/>
            <person name="Paulet D."/>
            <person name="Byrnes E.J.III."/>
            <person name="Yadav V."/>
            <person name="Chatterjee G."/>
            <person name="Mullapudi N."/>
            <person name="Hon C.C."/>
            <person name="Billmyre R.B."/>
            <person name="Brunel F."/>
            <person name="Bahn Y.S."/>
            <person name="Chen W."/>
            <person name="Chen Y."/>
            <person name="Chow E.W."/>
            <person name="Coppee J.Y."/>
            <person name="Floyd-Averette A."/>
            <person name="Gaillardin C."/>
            <person name="Gerik K.J."/>
            <person name="Goldberg J."/>
            <person name="Gonzalez-Hilarion S."/>
            <person name="Gujja S."/>
            <person name="Hamlin J.L."/>
            <person name="Hsueh Y.P."/>
            <person name="Ianiri G."/>
            <person name="Jones S."/>
            <person name="Kodira C.D."/>
            <person name="Kozubowski L."/>
            <person name="Lam W."/>
            <person name="Marra M."/>
            <person name="Mesner L.D."/>
            <person name="Mieczkowski P.A."/>
            <person name="Moyrand F."/>
            <person name="Nielsen K."/>
            <person name="Proux C."/>
            <person name="Rossignol T."/>
            <person name="Schein J.E."/>
            <person name="Sun S."/>
            <person name="Wollschlaeger C."/>
            <person name="Wood I.A."/>
            <person name="Zeng Q."/>
            <person name="Neuveglise C."/>
            <person name="Newlon C.S."/>
            <person name="Perfect J.R."/>
            <person name="Lodge J.K."/>
            <person name="Idnurm A."/>
            <person name="Stajich J.E."/>
            <person name="Kronstad J.W."/>
            <person name="Sanyal K."/>
            <person name="Heitman J."/>
            <person name="Fraser J.A."/>
            <person name="Cuomo C.A."/>
            <person name="Dietrich F.S."/>
        </authorList>
    </citation>
    <scope>NUCLEOTIDE SEQUENCE [LARGE SCALE GENOMIC DNA]</scope>
    <source>
        <strain evidence="2">H99 / ATCC 208821 / CBS 10515 / FGSC 9487</strain>
    </source>
</reference>
<protein>
    <recommendedName>
        <fullName evidence="3">Retrotransposon gag domain-containing protein</fullName>
    </recommendedName>
</protein>
<dbReference type="RefSeq" id="XP_012051128.1">
    <property type="nucleotide sequence ID" value="XM_012195738.1"/>
</dbReference>
<keyword evidence="2" id="KW-1185">Reference proteome</keyword>
<name>J9VQF8_CRYN9</name>
<dbReference type="KEGG" id="cng:CNAG_03252"/>
<dbReference type="VEuPathDB" id="FungiDB:CNAG_03252"/>
<accession>J9VQF8</accession>
<dbReference type="HOGENOM" id="CLU_1378066_0_0_1"/>
<organism evidence="1 2">
    <name type="scientific">Cryptococcus neoformans (strain H99 / ATCC 208821 / CBS 10515 / FGSC 9487)</name>
    <name type="common">Cryptococcus neoformans var. grubii serotype A</name>
    <dbReference type="NCBI Taxonomy" id="235443"/>
    <lineage>
        <taxon>Eukaryota</taxon>
        <taxon>Fungi</taxon>
        <taxon>Dikarya</taxon>
        <taxon>Basidiomycota</taxon>
        <taxon>Agaricomycotina</taxon>
        <taxon>Tremellomycetes</taxon>
        <taxon>Tremellales</taxon>
        <taxon>Cryptococcaceae</taxon>
        <taxon>Cryptococcus</taxon>
        <taxon>Cryptococcus neoformans species complex</taxon>
    </lineage>
</organism>
<dbReference type="GeneID" id="23886770"/>
<evidence type="ECO:0000313" key="1">
    <source>
        <dbReference type="EMBL" id="AFR96478.1"/>
    </source>
</evidence>
<evidence type="ECO:0008006" key="3">
    <source>
        <dbReference type="Google" id="ProtNLM"/>
    </source>
</evidence>